<organism evidence="1 2">
    <name type="scientific">Pseudomonas fluorescens</name>
    <dbReference type="NCBI Taxonomy" id="294"/>
    <lineage>
        <taxon>Bacteria</taxon>
        <taxon>Pseudomonadati</taxon>
        <taxon>Pseudomonadota</taxon>
        <taxon>Gammaproteobacteria</taxon>
        <taxon>Pseudomonadales</taxon>
        <taxon>Pseudomonadaceae</taxon>
        <taxon>Pseudomonas</taxon>
    </lineage>
</organism>
<proteinExistence type="predicted"/>
<dbReference type="PATRIC" id="fig|294.133.peg.5954"/>
<dbReference type="Proteomes" id="UP000033400">
    <property type="component" value="Unassembled WGS sequence"/>
</dbReference>
<dbReference type="InterPro" id="IPR008979">
    <property type="entry name" value="Galactose-bd-like_sf"/>
</dbReference>
<accession>A0A0F4VDI3</accession>
<dbReference type="OrthoDB" id="7032037at2"/>
<protein>
    <recommendedName>
        <fullName evidence="3">CBM6 domain-containing protein</fullName>
    </recommendedName>
</protein>
<sequence>MSQPSSTANLLLNGEFTQEGQHWTANPSEKVRYEDGCCVLQAPGLITQDVTIASEGEFRFSVKMKSERGSACTAQVLLYPSWEVRRLDISGGTPWSAHFVDFTAPAGTHKVSIKLEANDGPFDTFGSYFDDVRLEQR</sequence>
<reference evidence="1 2" key="1">
    <citation type="submission" date="2015-03" db="EMBL/GenBank/DDBJ databases">
        <title>Comparative genomics of Pseudomonas insights into diversity of traits involved in vanlence and defense.</title>
        <authorList>
            <person name="Qin Y."/>
        </authorList>
    </citation>
    <scope>NUCLEOTIDE SEQUENCE [LARGE SCALE GENOMIC DNA]</scope>
    <source>
        <strain evidence="1 2">H24</strain>
    </source>
</reference>
<evidence type="ECO:0000313" key="1">
    <source>
        <dbReference type="EMBL" id="KJZ66784.1"/>
    </source>
</evidence>
<dbReference type="Gene3D" id="2.60.120.260">
    <property type="entry name" value="Galactose-binding domain-like"/>
    <property type="match status" value="1"/>
</dbReference>
<gene>
    <name evidence="1" type="ORF">VD17_05260</name>
</gene>
<evidence type="ECO:0008006" key="3">
    <source>
        <dbReference type="Google" id="ProtNLM"/>
    </source>
</evidence>
<dbReference type="AlphaFoldDB" id="A0A0F4VDI3"/>
<evidence type="ECO:0000313" key="2">
    <source>
        <dbReference type="Proteomes" id="UP000033400"/>
    </source>
</evidence>
<dbReference type="EMBL" id="LACH01000008">
    <property type="protein sequence ID" value="KJZ66784.1"/>
    <property type="molecule type" value="Genomic_DNA"/>
</dbReference>
<dbReference type="RefSeq" id="WP_046052972.1">
    <property type="nucleotide sequence ID" value="NZ_LACH01000008.1"/>
</dbReference>
<name>A0A0F4VDI3_PSEFL</name>
<comment type="caution">
    <text evidence="1">The sequence shown here is derived from an EMBL/GenBank/DDBJ whole genome shotgun (WGS) entry which is preliminary data.</text>
</comment>
<dbReference type="SUPFAM" id="SSF49785">
    <property type="entry name" value="Galactose-binding domain-like"/>
    <property type="match status" value="1"/>
</dbReference>